<dbReference type="EMBL" id="QGDO01000001">
    <property type="protein sequence ID" value="PWJ44153.1"/>
    <property type="molecule type" value="Genomic_DNA"/>
</dbReference>
<dbReference type="PANTHER" id="PTHR45726">
    <property type="entry name" value="LEUKOTRIENE A-4 HYDROLASE"/>
    <property type="match status" value="1"/>
</dbReference>
<organism evidence="5 6">
    <name type="scientific">Sediminitomix flava</name>
    <dbReference type="NCBI Taxonomy" id="379075"/>
    <lineage>
        <taxon>Bacteria</taxon>
        <taxon>Pseudomonadati</taxon>
        <taxon>Bacteroidota</taxon>
        <taxon>Cytophagia</taxon>
        <taxon>Cytophagales</taxon>
        <taxon>Flammeovirgaceae</taxon>
        <taxon>Sediminitomix</taxon>
    </lineage>
</organism>
<dbReference type="Proteomes" id="UP000245535">
    <property type="component" value="Unassembled WGS sequence"/>
</dbReference>
<evidence type="ECO:0000259" key="4">
    <source>
        <dbReference type="Pfam" id="PF01433"/>
    </source>
</evidence>
<comment type="cofactor">
    <cofactor evidence="2">
        <name>Zn(2+)</name>
        <dbReference type="ChEBI" id="CHEBI:29105"/>
    </cofactor>
    <text evidence="2">Binds 1 zinc ion per subunit.</text>
</comment>
<feature type="chain" id="PRO_5016426859" description="Peptidase M1 membrane alanine aminopeptidase domain-containing protein" evidence="3">
    <location>
        <begin position="21"/>
        <end position="616"/>
    </location>
</feature>
<gene>
    <name evidence="5" type="ORF">BC781_101503</name>
</gene>
<dbReference type="GO" id="GO:0008270">
    <property type="term" value="F:zinc ion binding"/>
    <property type="evidence" value="ECO:0007669"/>
    <property type="project" value="InterPro"/>
</dbReference>
<dbReference type="InterPro" id="IPR014782">
    <property type="entry name" value="Peptidase_M1_dom"/>
</dbReference>
<dbReference type="PANTHER" id="PTHR45726:SF3">
    <property type="entry name" value="LEUKOTRIENE A-4 HYDROLASE"/>
    <property type="match status" value="1"/>
</dbReference>
<dbReference type="SUPFAM" id="SSF55486">
    <property type="entry name" value="Metalloproteases ('zincins'), catalytic domain"/>
    <property type="match status" value="1"/>
</dbReference>
<evidence type="ECO:0000256" key="1">
    <source>
        <dbReference type="PIRSR" id="PIRSR634015-1"/>
    </source>
</evidence>
<dbReference type="InterPro" id="IPR027268">
    <property type="entry name" value="Peptidase_M4/M1_CTD_sf"/>
</dbReference>
<dbReference type="AlphaFoldDB" id="A0A315ZG72"/>
<dbReference type="Pfam" id="PF01433">
    <property type="entry name" value="Peptidase_M1"/>
    <property type="match status" value="1"/>
</dbReference>
<sequence>MKKNLLLFASWALTFGFGYAQSTTWQQAIDYKMDIDFDVNTHRYDGEQEATLTNNSPDTLTRVFYHLYFNAFQPGSMMDVRSRSIKDPDHRVKDRISHLSEDEIGYQRINSLKQNGKVLEYKVEGTILEVELAKPIAPGEKATFKMDFEAQVPVQIRRSGRYNKEGVAYSMAQWYPKMCNYDAQGWHANPYVGREFYGIWGDFDVKISIDEKFVVASTGYIQNPKEVGYGYEGVEKGKAKNGKIKWHFVAPNVHDFTWAADPDFTHDVVQMKDGPALHLFYKKNMDQKYIDAWKKLPEDIDKVFTFLNENYGKYPYDVYNVVQGGDGGMEYAMLTLVTGQRNYNSLLGVTIHELLHSWYQFVLASNESLYSWMDEGFNTYVGNEVDKHVFNKSNVHLGIYKGYQALVESGQEEPLSTHADHFNTNRAYSIASYVKGAVFLEQMGYVIGKENLNQGMLNYYNTWKFKHPDVNSIIRVMEKQSGIELDWYKEYFVFTTKTIDYAIRQTFSDETSTTVTLERIGKMPMPIDLEVEYTDGSKEIFYIPLRVMRGEKPVENDTKRTQLNDWPWTHPSYTLTIPTSAKNIKKIEIDPSLRMADIDRSNNSVEFQQATTGAGI</sequence>
<dbReference type="OrthoDB" id="9814383at2"/>
<feature type="binding site" evidence="2">
    <location>
        <position position="375"/>
    </location>
    <ligand>
        <name>Zn(2+)</name>
        <dbReference type="ChEBI" id="CHEBI:29105"/>
        <note>catalytic</note>
    </ligand>
</feature>
<comment type="caution">
    <text evidence="5">The sequence shown here is derived from an EMBL/GenBank/DDBJ whole genome shotgun (WGS) entry which is preliminary data.</text>
</comment>
<keyword evidence="2" id="KW-0479">Metal-binding</keyword>
<keyword evidence="3" id="KW-0732">Signal</keyword>
<dbReference type="Gene3D" id="1.10.390.10">
    <property type="entry name" value="Neutral Protease Domain 2"/>
    <property type="match status" value="1"/>
</dbReference>
<feature type="binding site" evidence="2">
    <location>
        <position position="356"/>
    </location>
    <ligand>
        <name>Zn(2+)</name>
        <dbReference type="ChEBI" id="CHEBI:29105"/>
        <note>catalytic</note>
    </ligand>
</feature>
<dbReference type="CDD" id="cd09604">
    <property type="entry name" value="M1_APN_like"/>
    <property type="match status" value="1"/>
</dbReference>
<evidence type="ECO:0000313" key="5">
    <source>
        <dbReference type="EMBL" id="PWJ44153.1"/>
    </source>
</evidence>
<feature type="active site" description="Proton acceptor" evidence="1">
    <location>
        <position position="353"/>
    </location>
</feature>
<accession>A0A315ZG72</accession>
<feature type="signal peptide" evidence="3">
    <location>
        <begin position="1"/>
        <end position="20"/>
    </location>
</feature>
<feature type="active site" description="Proton donor" evidence="1">
    <location>
        <position position="433"/>
    </location>
</feature>
<reference evidence="5 6" key="1">
    <citation type="submission" date="2018-03" db="EMBL/GenBank/DDBJ databases">
        <title>Genomic Encyclopedia of Archaeal and Bacterial Type Strains, Phase II (KMG-II): from individual species to whole genera.</title>
        <authorList>
            <person name="Goeker M."/>
        </authorList>
    </citation>
    <scope>NUCLEOTIDE SEQUENCE [LARGE SCALE GENOMIC DNA]</scope>
    <source>
        <strain evidence="5 6">DSM 28229</strain>
    </source>
</reference>
<name>A0A315ZG72_SEDFL</name>
<feature type="binding site" evidence="2">
    <location>
        <position position="352"/>
    </location>
    <ligand>
        <name>Zn(2+)</name>
        <dbReference type="ChEBI" id="CHEBI:29105"/>
        <note>catalytic</note>
    </ligand>
</feature>
<keyword evidence="6" id="KW-1185">Reference proteome</keyword>
<dbReference type="GO" id="GO:0008237">
    <property type="term" value="F:metallopeptidase activity"/>
    <property type="evidence" value="ECO:0007669"/>
    <property type="project" value="InterPro"/>
</dbReference>
<proteinExistence type="predicted"/>
<keyword evidence="2" id="KW-0862">Zinc</keyword>
<evidence type="ECO:0000313" key="6">
    <source>
        <dbReference type="Proteomes" id="UP000245535"/>
    </source>
</evidence>
<evidence type="ECO:0000256" key="3">
    <source>
        <dbReference type="SAM" id="SignalP"/>
    </source>
</evidence>
<dbReference type="RefSeq" id="WP_109615667.1">
    <property type="nucleotide sequence ID" value="NZ_QGDO01000001.1"/>
</dbReference>
<evidence type="ECO:0000256" key="2">
    <source>
        <dbReference type="PIRSR" id="PIRSR634015-3"/>
    </source>
</evidence>
<dbReference type="InterPro" id="IPR034015">
    <property type="entry name" value="M1_LTA4H"/>
</dbReference>
<feature type="domain" description="Peptidase M1 membrane alanine aminopeptidase" evidence="4">
    <location>
        <begin position="339"/>
        <end position="487"/>
    </location>
</feature>
<protein>
    <recommendedName>
        <fullName evidence="4">Peptidase M1 membrane alanine aminopeptidase domain-containing protein</fullName>
    </recommendedName>
</protein>